<dbReference type="InterPro" id="IPR025559">
    <property type="entry name" value="Eis_dom"/>
</dbReference>
<evidence type="ECO:0000313" key="2">
    <source>
        <dbReference type="EMBL" id="MFC5144794.1"/>
    </source>
</evidence>
<dbReference type="EMBL" id="JBHSKJ010000004">
    <property type="protein sequence ID" value="MFC5144794.1"/>
    <property type="molecule type" value="Genomic_DNA"/>
</dbReference>
<dbReference type="SUPFAM" id="SSF55718">
    <property type="entry name" value="SCP-like"/>
    <property type="match status" value="1"/>
</dbReference>
<proteinExistence type="predicted"/>
<keyword evidence="3" id="KW-1185">Reference proteome</keyword>
<protein>
    <submittedName>
        <fullName evidence="2">Sterol carrier protein domain-containing protein</fullName>
    </submittedName>
</protein>
<evidence type="ECO:0000313" key="3">
    <source>
        <dbReference type="Proteomes" id="UP001596222"/>
    </source>
</evidence>
<gene>
    <name evidence="2" type="ORF">ACFPP6_08930</name>
</gene>
<accession>A0ABV9ZZJ7</accession>
<reference evidence="3" key="1">
    <citation type="journal article" date="2019" name="Int. J. Syst. Evol. Microbiol.">
        <title>The Global Catalogue of Microorganisms (GCM) 10K type strain sequencing project: providing services to taxonomists for standard genome sequencing and annotation.</title>
        <authorList>
            <consortium name="The Broad Institute Genomics Platform"/>
            <consortium name="The Broad Institute Genome Sequencing Center for Infectious Disease"/>
            <person name="Wu L."/>
            <person name="Ma J."/>
        </authorList>
    </citation>
    <scope>NUCLEOTIDE SEQUENCE [LARGE SCALE GENOMIC DNA]</scope>
    <source>
        <strain evidence="3">CGMCC 4.1641</strain>
    </source>
</reference>
<dbReference type="Gene3D" id="3.30.1050.10">
    <property type="entry name" value="SCP2 sterol-binding domain"/>
    <property type="match status" value="1"/>
</dbReference>
<feature type="domain" description="Enhanced intracellular survival protein" evidence="1">
    <location>
        <begin position="2"/>
        <end position="54"/>
    </location>
</feature>
<name>A0ABV9ZZJ7_9ACTN</name>
<dbReference type="Proteomes" id="UP001596222">
    <property type="component" value="Unassembled WGS sequence"/>
</dbReference>
<organism evidence="2 3">
    <name type="scientific">Streptomyces aureoversilis</name>
    <dbReference type="NCBI Taxonomy" id="67277"/>
    <lineage>
        <taxon>Bacteria</taxon>
        <taxon>Bacillati</taxon>
        <taxon>Actinomycetota</taxon>
        <taxon>Actinomycetes</taxon>
        <taxon>Kitasatosporales</taxon>
        <taxon>Streptomycetaceae</taxon>
        <taxon>Streptomyces</taxon>
    </lineage>
</organism>
<dbReference type="InterPro" id="IPR036527">
    <property type="entry name" value="SCP2_sterol-bd_dom_sf"/>
</dbReference>
<comment type="caution">
    <text evidence="2">The sequence shown here is derived from an EMBL/GenBank/DDBJ whole genome shotgun (WGS) entry which is preliminary data.</text>
</comment>
<dbReference type="RefSeq" id="WP_382039236.1">
    <property type="nucleotide sequence ID" value="NZ_JBHSKJ010000004.1"/>
</dbReference>
<dbReference type="Pfam" id="PF13530">
    <property type="entry name" value="SCP2_2"/>
    <property type="match status" value="1"/>
</dbReference>
<sequence>MRDDFCPWNSGRHRLCAEGASVICEPTTAPADLRLTAAELGAALLGGTTLTALVSRRLGLPALLNYWTRAGIQRTPRPSPRGPRVPAGWRVCCGERRRAWYDAAWHETFRRTP</sequence>
<evidence type="ECO:0000259" key="1">
    <source>
        <dbReference type="Pfam" id="PF13530"/>
    </source>
</evidence>